<dbReference type="KEGG" id="cst:CLOST_1156"/>
<organism evidence="5 6">
    <name type="scientific">Acetoanaerobium sticklandii (strain ATCC 12662 / DSM 519 / JCM 1433 / CCUG 9281 / NCIMB 10654 / HF)</name>
    <name type="common">Clostridium sticklandii</name>
    <dbReference type="NCBI Taxonomy" id="499177"/>
    <lineage>
        <taxon>Bacteria</taxon>
        <taxon>Bacillati</taxon>
        <taxon>Bacillota</taxon>
        <taxon>Clostridia</taxon>
        <taxon>Peptostreptococcales</taxon>
        <taxon>Filifactoraceae</taxon>
        <taxon>Acetoanaerobium</taxon>
    </lineage>
</organism>
<keyword evidence="1" id="KW-0479">Metal-binding</keyword>
<protein>
    <submittedName>
        <fullName evidence="5">4Fe-4S ferredoxin, iron-sulfur binding domain protein</fullName>
    </submittedName>
</protein>
<dbReference type="GO" id="GO:0046872">
    <property type="term" value="F:metal ion binding"/>
    <property type="evidence" value="ECO:0007669"/>
    <property type="project" value="UniProtKB-KW"/>
</dbReference>
<evidence type="ECO:0000256" key="3">
    <source>
        <dbReference type="ARBA" id="ARBA00023014"/>
    </source>
</evidence>
<feature type="domain" description="4Fe-4S ferredoxin-type" evidence="4">
    <location>
        <begin position="12"/>
        <end position="43"/>
    </location>
</feature>
<dbReference type="PROSITE" id="PS00198">
    <property type="entry name" value="4FE4S_FER_1"/>
    <property type="match status" value="1"/>
</dbReference>
<reference evidence="6" key="1">
    <citation type="journal article" date="2010" name="BMC Genomics">
        <title>Clostridium sticklandii, a specialist in amino acid degradation:revisiting its metabolism through its genome sequence.</title>
        <authorList>
            <person name="Fonknechten N."/>
            <person name="Chaussonnerie S."/>
            <person name="Tricot S."/>
            <person name="Lajus A."/>
            <person name="Andreesen J.R."/>
            <person name="Perchat N."/>
            <person name="Pelletier E."/>
            <person name="Gouyvenoux M."/>
            <person name="Barbe V."/>
            <person name="Salanoubat M."/>
            <person name="Le Paslier D."/>
            <person name="Weissenbach J."/>
            <person name="Cohen G.N."/>
            <person name="Kreimeyer A."/>
        </authorList>
    </citation>
    <scope>NUCLEOTIDE SEQUENCE [LARGE SCALE GENOMIC DNA]</scope>
    <source>
        <strain evidence="6">ATCC 12662 / DSM 519 / JCM 1433 / CCUG 9281 / NCIMB 10654 / HF</strain>
    </source>
</reference>
<dbReference type="AlphaFoldDB" id="E3PXW1"/>
<name>E3PXW1_ACESD</name>
<dbReference type="EMBL" id="FP565809">
    <property type="protein sequence ID" value="CBH21276.1"/>
    <property type="molecule type" value="Genomic_DNA"/>
</dbReference>
<accession>E3PXW1</accession>
<dbReference type="PANTHER" id="PTHR43122:SF2">
    <property type="entry name" value="FERREDOXIN SUBUNIT OF PYRUVATE:FLAVODOXIN OXIDOREDUCTASE"/>
    <property type="match status" value="1"/>
</dbReference>
<dbReference type="InterPro" id="IPR017896">
    <property type="entry name" value="4Fe4S_Fe-S-bd"/>
</dbReference>
<keyword evidence="2" id="KW-0408">Iron</keyword>
<evidence type="ECO:0000256" key="2">
    <source>
        <dbReference type="ARBA" id="ARBA00023004"/>
    </source>
</evidence>
<dbReference type="Proteomes" id="UP000007041">
    <property type="component" value="Chromosome"/>
</dbReference>
<dbReference type="PANTHER" id="PTHR43122">
    <property type="entry name" value="FERREDOXIN SUBUNIT OF PYRUVATE:FLAVODOXIN OXIDOREDUCTASE-RELATED"/>
    <property type="match status" value="1"/>
</dbReference>
<dbReference type="GO" id="GO:0051536">
    <property type="term" value="F:iron-sulfur cluster binding"/>
    <property type="evidence" value="ECO:0007669"/>
    <property type="project" value="UniProtKB-KW"/>
</dbReference>
<gene>
    <name evidence="5" type="ordered locus">CLOST_1156</name>
</gene>
<dbReference type="SUPFAM" id="SSF54862">
    <property type="entry name" value="4Fe-4S ferredoxins"/>
    <property type="match status" value="1"/>
</dbReference>
<sequence length="79" mass="8567">MQANVNRKGEIPLPRINVIEKFCKSCGLCIEVCPKKIIAIGDTANDKGYFTAVCINQDECIGCGLCATICPDVAIEVYK</sequence>
<evidence type="ECO:0000259" key="4">
    <source>
        <dbReference type="PROSITE" id="PS51379"/>
    </source>
</evidence>
<dbReference type="BioCyc" id="CSTI499177:GJE9-1204-MONOMER"/>
<dbReference type="STRING" id="1511.CLOST_1156"/>
<dbReference type="eggNOG" id="COG1146">
    <property type="taxonomic scope" value="Bacteria"/>
</dbReference>
<dbReference type="PROSITE" id="PS51379">
    <property type="entry name" value="4FE4S_FER_2"/>
    <property type="match status" value="2"/>
</dbReference>
<feature type="domain" description="4Fe-4S ferredoxin-type" evidence="4">
    <location>
        <begin position="51"/>
        <end position="79"/>
    </location>
</feature>
<evidence type="ECO:0000313" key="6">
    <source>
        <dbReference type="Proteomes" id="UP000007041"/>
    </source>
</evidence>
<dbReference type="Gene3D" id="3.30.70.20">
    <property type="match status" value="1"/>
</dbReference>
<dbReference type="Pfam" id="PF12838">
    <property type="entry name" value="Fer4_7"/>
    <property type="match status" value="1"/>
</dbReference>
<evidence type="ECO:0000256" key="1">
    <source>
        <dbReference type="ARBA" id="ARBA00022723"/>
    </source>
</evidence>
<dbReference type="InterPro" id="IPR017900">
    <property type="entry name" value="4Fe4S_Fe_S_CS"/>
</dbReference>
<dbReference type="HOGENOM" id="CLU_139698_5_3_9"/>
<keyword evidence="6" id="KW-1185">Reference proteome</keyword>
<keyword evidence="3" id="KW-0411">Iron-sulfur</keyword>
<evidence type="ECO:0000313" key="5">
    <source>
        <dbReference type="EMBL" id="CBH21276.1"/>
    </source>
</evidence>
<proteinExistence type="predicted"/>